<feature type="domain" description="Major facilitator superfamily (MFS) profile" evidence="8">
    <location>
        <begin position="123"/>
        <end position="362"/>
    </location>
</feature>
<dbReference type="GO" id="GO:0015212">
    <property type="term" value="F:cytidine transmembrane transporter activity"/>
    <property type="evidence" value="ECO:0007669"/>
    <property type="project" value="TreeGrafter"/>
</dbReference>
<evidence type="ECO:0000256" key="4">
    <source>
        <dbReference type="ARBA" id="ARBA00022692"/>
    </source>
</evidence>
<accession>A0A3B1BUI2</accession>
<feature type="transmembrane region" description="Helical" evidence="7">
    <location>
        <begin position="6"/>
        <end position="25"/>
    </location>
</feature>
<feature type="transmembrane region" description="Helical" evidence="7">
    <location>
        <begin position="206"/>
        <end position="228"/>
    </location>
</feature>
<dbReference type="Pfam" id="PF03825">
    <property type="entry name" value="Nuc_H_symport"/>
    <property type="match status" value="1"/>
</dbReference>
<dbReference type="SUPFAM" id="SSF103473">
    <property type="entry name" value="MFS general substrate transporter"/>
    <property type="match status" value="1"/>
</dbReference>
<name>A0A3B1BUI2_9ZZZZ</name>
<feature type="transmembrane region" description="Helical" evidence="7">
    <location>
        <begin position="30"/>
        <end position="48"/>
    </location>
</feature>
<keyword evidence="3" id="KW-1003">Cell membrane</keyword>
<reference evidence="9" key="1">
    <citation type="submission" date="2018-06" db="EMBL/GenBank/DDBJ databases">
        <authorList>
            <person name="Zhirakovskaya E."/>
        </authorList>
    </citation>
    <scope>NUCLEOTIDE SEQUENCE</scope>
</reference>
<feature type="transmembrane region" description="Helical" evidence="7">
    <location>
        <begin position="171"/>
        <end position="191"/>
    </location>
</feature>
<dbReference type="PANTHER" id="PTHR23522:SF4">
    <property type="entry name" value="NUCLEOSIDE PERMEASE NUPG-RELATED"/>
    <property type="match status" value="1"/>
</dbReference>
<dbReference type="InterPro" id="IPR020846">
    <property type="entry name" value="MFS_dom"/>
</dbReference>
<comment type="subcellular location">
    <subcellularLocation>
        <location evidence="1">Cell membrane</location>
        <topology evidence="1">Multi-pass membrane protein</topology>
    </subcellularLocation>
</comment>
<evidence type="ECO:0000256" key="7">
    <source>
        <dbReference type="SAM" id="Phobius"/>
    </source>
</evidence>
<dbReference type="EMBL" id="UOGD01000199">
    <property type="protein sequence ID" value="VAX21579.1"/>
    <property type="molecule type" value="Genomic_DNA"/>
</dbReference>
<dbReference type="GO" id="GO:0015213">
    <property type="term" value="F:uridine transmembrane transporter activity"/>
    <property type="evidence" value="ECO:0007669"/>
    <property type="project" value="TreeGrafter"/>
</dbReference>
<evidence type="ECO:0000256" key="5">
    <source>
        <dbReference type="ARBA" id="ARBA00022989"/>
    </source>
</evidence>
<evidence type="ECO:0000256" key="6">
    <source>
        <dbReference type="ARBA" id="ARBA00023136"/>
    </source>
</evidence>
<feature type="non-terminal residue" evidence="9">
    <location>
        <position position="1"/>
    </location>
</feature>
<evidence type="ECO:0000256" key="1">
    <source>
        <dbReference type="ARBA" id="ARBA00004651"/>
    </source>
</evidence>
<dbReference type="PANTHER" id="PTHR23522">
    <property type="entry name" value="BLL5896 PROTEIN"/>
    <property type="match status" value="1"/>
</dbReference>
<keyword evidence="5 7" id="KW-1133">Transmembrane helix</keyword>
<evidence type="ECO:0000256" key="3">
    <source>
        <dbReference type="ARBA" id="ARBA00022475"/>
    </source>
</evidence>
<proteinExistence type="predicted"/>
<feature type="transmembrane region" description="Helical" evidence="7">
    <location>
        <begin position="121"/>
        <end position="141"/>
    </location>
</feature>
<dbReference type="InterPro" id="IPR036259">
    <property type="entry name" value="MFS_trans_sf"/>
</dbReference>
<dbReference type="AlphaFoldDB" id="A0A3B1BUI2"/>
<feature type="transmembrane region" description="Helical" evidence="7">
    <location>
        <begin position="94"/>
        <end position="115"/>
    </location>
</feature>
<feature type="transmembrane region" description="Helical" evidence="7">
    <location>
        <begin position="295"/>
        <end position="314"/>
    </location>
</feature>
<dbReference type="GO" id="GO:0005886">
    <property type="term" value="C:plasma membrane"/>
    <property type="evidence" value="ECO:0007669"/>
    <property type="project" value="UniProtKB-SubCell"/>
</dbReference>
<keyword evidence="2" id="KW-0813">Transport</keyword>
<dbReference type="InterPro" id="IPR004740">
    <property type="entry name" value="Nuc_H_symport"/>
</dbReference>
<gene>
    <name evidence="9" type="ORF">MNBD_IGNAVI01-25</name>
</gene>
<evidence type="ECO:0000313" key="9">
    <source>
        <dbReference type="EMBL" id="VAX21579.1"/>
    </source>
</evidence>
<sequence length="362" mass="39426">WAYTVSPIAAIVSPFFLGMVADRFFATEKVLGVLHLIGGAAMILAPFAAEGDSGSPTFFILLLLVHMLSYMPTIGLTNSLAFAHLDDQEKEFPIIRVFGTIGWIAAGIFVSKILGADETALPLRVAGIVGIFMGVFSFALPHTPPPAKGEKISIRKIIGIDAIKKLNSKPFIVFIISSFLISIPLAVYYAYAPVFVNSSGIENPAFVMSFGQMSEVLFILIMPLLFPILGVKKMLLTGMGAWVLRYLLFAAGADDTITWMILSGIILHGICYDFFFVAGFIYVDKTAPVDIRGQAQGFIILATYGLGMLIGSQVSGYLFNNIITGNNLGEWQNFWIIPAVFAAAVMLFFGIMFKNTKRITTE</sequence>
<protein>
    <submittedName>
        <fullName evidence="9">Nucleoside permease NupG</fullName>
    </submittedName>
</protein>
<dbReference type="PROSITE" id="PS50850">
    <property type="entry name" value="MFS"/>
    <property type="match status" value="1"/>
</dbReference>
<feature type="transmembrane region" description="Helical" evidence="7">
    <location>
        <begin position="60"/>
        <end position="82"/>
    </location>
</feature>
<keyword evidence="6 7" id="KW-0472">Membrane</keyword>
<dbReference type="Gene3D" id="1.20.1250.20">
    <property type="entry name" value="MFS general substrate transporter like domains"/>
    <property type="match status" value="2"/>
</dbReference>
<keyword evidence="4 7" id="KW-0812">Transmembrane</keyword>
<feature type="transmembrane region" description="Helical" evidence="7">
    <location>
        <begin position="259"/>
        <end position="283"/>
    </location>
</feature>
<organism evidence="9">
    <name type="scientific">hydrothermal vent metagenome</name>
    <dbReference type="NCBI Taxonomy" id="652676"/>
    <lineage>
        <taxon>unclassified sequences</taxon>
        <taxon>metagenomes</taxon>
        <taxon>ecological metagenomes</taxon>
    </lineage>
</organism>
<evidence type="ECO:0000259" key="8">
    <source>
        <dbReference type="PROSITE" id="PS50850"/>
    </source>
</evidence>
<feature type="transmembrane region" description="Helical" evidence="7">
    <location>
        <begin position="235"/>
        <end position="253"/>
    </location>
</feature>
<feature type="transmembrane region" description="Helical" evidence="7">
    <location>
        <begin position="334"/>
        <end position="353"/>
    </location>
</feature>
<evidence type="ECO:0000256" key="2">
    <source>
        <dbReference type="ARBA" id="ARBA00022448"/>
    </source>
</evidence>